<evidence type="ECO:0000313" key="1">
    <source>
        <dbReference type="EMBL" id="GAB1252030.1"/>
    </source>
</evidence>
<accession>A0ABQ0E2S3</accession>
<keyword evidence="2" id="KW-1185">Reference proteome</keyword>
<reference evidence="1 2" key="1">
    <citation type="journal article" date="2025" name="Int. J. Syst. Evol. Microbiol.">
        <title>Desulfovibrio falkowii sp. nov., Porphyromonas miyakawae sp. nov., Mediterraneibacter flintii sp. nov. and Owariibacterium komagatae gen. nov., sp. nov., isolated from human faeces.</title>
        <authorList>
            <person name="Hamaguchi T."/>
            <person name="Ohara M."/>
            <person name="Hisatomi A."/>
            <person name="Sekiguchi K."/>
            <person name="Takeda J.I."/>
            <person name="Ueyama J."/>
            <person name="Ito M."/>
            <person name="Nishiwaki H."/>
            <person name="Ogi T."/>
            <person name="Hirayama M."/>
            <person name="Ohkuma M."/>
            <person name="Sakamoto M."/>
            <person name="Ohno K."/>
        </authorList>
    </citation>
    <scope>NUCLEOTIDE SEQUENCE [LARGE SCALE GENOMIC DNA]</scope>
    <source>
        <strain evidence="1 2">13CB11C</strain>
    </source>
</reference>
<dbReference type="EMBL" id="BAAFSF010000004">
    <property type="protein sequence ID" value="GAB1252030.1"/>
    <property type="molecule type" value="Genomic_DNA"/>
</dbReference>
<protein>
    <submittedName>
        <fullName evidence="1">Uncharacterized protein</fullName>
    </submittedName>
</protein>
<comment type="caution">
    <text evidence="1">The sequence shown here is derived from an EMBL/GenBank/DDBJ whole genome shotgun (WGS) entry which is preliminary data.</text>
</comment>
<dbReference type="RefSeq" id="WP_411915801.1">
    <property type="nucleotide sequence ID" value="NZ_BAAFSF010000004.1"/>
</dbReference>
<organism evidence="1 2">
    <name type="scientific">Porphyromonas miyakawae</name>
    <dbReference type="NCBI Taxonomy" id="3137470"/>
    <lineage>
        <taxon>Bacteria</taxon>
        <taxon>Pseudomonadati</taxon>
        <taxon>Bacteroidota</taxon>
        <taxon>Bacteroidia</taxon>
        <taxon>Bacteroidales</taxon>
        <taxon>Porphyromonadaceae</taxon>
        <taxon>Porphyromonas</taxon>
    </lineage>
</organism>
<gene>
    <name evidence="1" type="ORF">Tsumi_11360</name>
</gene>
<name>A0ABQ0E2S3_9PORP</name>
<proteinExistence type="predicted"/>
<evidence type="ECO:0000313" key="2">
    <source>
        <dbReference type="Proteomes" id="UP001628220"/>
    </source>
</evidence>
<sequence length="122" mass="13800">MNEIVIQIPIYKTDVLIYWGDRKGLYKAVKRNSDKATASEVIEEVAPPTEGLTVMTSGHTIIIYLASPPRDPRSGAILIHELSHATNFILQEVGIPHTEDTEEAYTYLLEYLTRETLDRITK</sequence>
<dbReference type="Proteomes" id="UP001628220">
    <property type="component" value="Unassembled WGS sequence"/>
</dbReference>